<dbReference type="PANTHER" id="PTHR24421">
    <property type="entry name" value="NITRATE/NITRITE SENSOR PROTEIN NARX-RELATED"/>
    <property type="match status" value="1"/>
</dbReference>
<evidence type="ECO:0000313" key="6">
    <source>
        <dbReference type="EMBL" id="GAA1914477.1"/>
    </source>
</evidence>
<dbReference type="InterPro" id="IPR003594">
    <property type="entry name" value="HATPase_dom"/>
</dbReference>
<dbReference type="SMART" id="SM00065">
    <property type="entry name" value="GAF"/>
    <property type="match status" value="1"/>
</dbReference>
<reference evidence="7" key="1">
    <citation type="journal article" date="2019" name="Int. J. Syst. Evol. Microbiol.">
        <title>The Global Catalogue of Microorganisms (GCM) 10K type strain sequencing project: providing services to taxonomists for standard genome sequencing and annotation.</title>
        <authorList>
            <consortium name="The Broad Institute Genomics Platform"/>
            <consortium name="The Broad Institute Genome Sequencing Center for Infectious Disease"/>
            <person name="Wu L."/>
            <person name="Ma J."/>
        </authorList>
    </citation>
    <scope>NUCLEOTIDE SEQUENCE [LARGE SCALE GENOMIC DNA]</scope>
    <source>
        <strain evidence="7">JCM 14046</strain>
    </source>
</reference>
<dbReference type="InterPro" id="IPR011712">
    <property type="entry name" value="Sig_transdc_His_kin_sub3_dim/P"/>
</dbReference>
<keyword evidence="1" id="KW-0808">Transferase</keyword>
<dbReference type="InterPro" id="IPR036890">
    <property type="entry name" value="HATPase_C_sf"/>
</dbReference>
<keyword evidence="2 6" id="KW-0418">Kinase</keyword>
<feature type="domain" description="Histidine kinase/HSP90-like ATPase" evidence="5">
    <location>
        <begin position="457"/>
        <end position="548"/>
    </location>
</feature>
<keyword evidence="7" id="KW-1185">Reference proteome</keyword>
<evidence type="ECO:0000256" key="1">
    <source>
        <dbReference type="ARBA" id="ARBA00022679"/>
    </source>
</evidence>
<dbReference type="GO" id="GO:0016301">
    <property type="term" value="F:kinase activity"/>
    <property type="evidence" value="ECO:0007669"/>
    <property type="project" value="UniProtKB-KW"/>
</dbReference>
<dbReference type="SMART" id="SM00387">
    <property type="entry name" value="HATPase_c"/>
    <property type="match status" value="1"/>
</dbReference>
<dbReference type="EMBL" id="BAAAMY010000004">
    <property type="protein sequence ID" value="GAA1914477.1"/>
    <property type="molecule type" value="Genomic_DNA"/>
</dbReference>
<sequence>MTEDPPGPTPLDTRLLLEAASTVASDLSLDRVLSNIVGIAGRLLGARYAALGVLNPGSGPRLRTFVHHGVSDDVVATIGELPTGHGLLGLIIDRPAPLRLHDIAAHPASYGFPPHHPPMRSFLGVPIRVRGRVFGNLYLTEKDGSADFTEEDVEVAVALASSAGVAIENAELYEESEHRQRWLAASAEITAGLVGSRDPRSSLEMIAERARATASADFAWIVAGAGPEDLEVHAVSGFAPAMAEVVRAAALSGTLTQRVVRTGRAAVSAHLAGDVRAQLPAVEGWPEIGATVVVPLSTAAGGCGALALAWAADRGVDVDRIDTSLPAGFAEQAALALEVGRGRDDRERVALLEDRDRIARDLHDLVIQRLFAVGLGLQGAARAVVDAEVAARIERAVDDLDATIRDVRRTIFDLASDGEAPDLQSEVEQIVGRAGTTLKLRPTLVLDGPVRSAVPAEVAPDLLAVLAEALSNASRHADATAVEVRLVVDGASVRLEVADDGTGLPVDRHESGLGYMRDRAHRHDGTLTVGSGLGGRGTGLVWTVPLLAGGGGPGP</sequence>
<evidence type="ECO:0000256" key="3">
    <source>
        <dbReference type="ARBA" id="ARBA00023012"/>
    </source>
</evidence>
<evidence type="ECO:0000256" key="2">
    <source>
        <dbReference type="ARBA" id="ARBA00022777"/>
    </source>
</evidence>
<dbReference type="Gene3D" id="1.20.5.1930">
    <property type="match status" value="1"/>
</dbReference>
<proteinExistence type="predicted"/>
<evidence type="ECO:0000313" key="7">
    <source>
        <dbReference type="Proteomes" id="UP001501612"/>
    </source>
</evidence>
<dbReference type="InterPro" id="IPR029016">
    <property type="entry name" value="GAF-like_dom_sf"/>
</dbReference>
<accession>A0ABP5AL16</accession>
<dbReference type="PANTHER" id="PTHR24421:SF56">
    <property type="entry name" value="OXYGEN SENSOR HISTIDINE KINASE RESPONSE REGULATOR DOST"/>
    <property type="match status" value="1"/>
</dbReference>
<dbReference type="SUPFAM" id="SSF55874">
    <property type="entry name" value="ATPase domain of HSP90 chaperone/DNA topoisomerase II/histidine kinase"/>
    <property type="match status" value="1"/>
</dbReference>
<gene>
    <name evidence="6" type="ORF">GCM10009737_14780</name>
</gene>
<dbReference type="InterPro" id="IPR003018">
    <property type="entry name" value="GAF"/>
</dbReference>
<dbReference type="Pfam" id="PF13185">
    <property type="entry name" value="GAF_2"/>
    <property type="match status" value="2"/>
</dbReference>
<dbReference type="RefSeq" id="WP_344005698.1">
    <property type="nucleotide sequence ID" value="NZ_BAAAMY010000004.1"/>
</dbReference>
<feature type="domain" description="GAF" evidence="4">
    <location>
        <begin position="28"/>
        <end position="177"/>
    </location>
</feature>
<organism evidence="6 7">
    <name type="scientific">Nocardioides lentus</name>
    <dbReference type="NCBI Taxonomy" id="338077"/>
    <lineage>
        <taxon>Bacteria</taxon>
        <taxon>Bacillati</taxon>
        <taxon>Actinomycetota</taxon>
        <taxon>Actinomycetes</taxon>
        <taxon>Propionibacteriales</taxon>
        <taxon>Nocardioidaceae</taxon>
        <taxon>Nocardioides</taxon>
    </lineage>
</organism>
<evidence type="ECO:0000259" key="5">
    <source>
        <dbReference type="SMART" id="SM00387"/>
    </source>
</evidence>
<dbReference type="SUPFAM" id="SSF55781">
    <property type="entry name" value="GAF domain-like"/>
    <property type="match status" value="2"/>
</dbReference>
<comment type="caution">
    <text evidence="6">The sequence shown here is derived from an EMBL/GenBank/DDBJ whole genome shotgun (WGS) entry which is preliminary data.</text>
</comment>
<dbReference type="Pfam" id="PF07730">
    <property type="entry name" value="HisKA_3"/>
    <property type="match status" value="1"/>
</dbReference>
<dbReference type="Gene3D" id="3.30.450.40">
    <property type="match status" value="2"/>
</dbReference>
<evidence type="ECO:0000259" key="4">
    <source>
        <dbReference type="SMART" id="SM00065"/>
    </source>
</evidence>
<dbReference type="Proteomes" id="UP001501612">
    <property type="component" value="Unassembled WGS sequence"/>
</dbReference>
<protein>
    <submittedName>
        <fullName evidence="6">Two-component system sensor histidine kinase</fullName>
    </submittedName>
</protein>
<dbReference type="Pfam" id="PF02518">
    <property type="entry name" value="HATPase_c"/>
    <property type="match status" value="1"/>
</dbReference>
<keyword evidence="3" id="KW-0902">Two-component regulatory system</keyword>
<name>A0ABP5AL16_9ACTN</name>
<dbReference type="CDD" id="cd16917">
    <property type="entry name" value="HATPase_UhpB-NarQ-NarX-like"/>
    <property type="match status" value="1"/>
</dbReference>
<dbReference type="InterPro" id="IPR050482">
    <property type="entry name" value="Sensor_HK_TwoCompSys"/>
</dbReference>
<dbReference type="Gene3D" id="3.30.565.10">
    <property type="entry name" value="Histidine kinase-like ATPase, C-terminal domain"/>
    <property type="match status" value="1"/>
</dbReference>